<feature type="compositionally biased region" description="Polar residues" evidence="1">
    <location>
        <begin position="239"/>
        <end position="249"/>
    </location>
</feature>
<reference evidence="2" key="1">
    <citation type="submission" date="2020-04" db="EMBL/GenBank/DDBJ databases">
        <title>Hybrid Assembly of Korean Phytophthora infestans isolates.</title>
        <authorList>
            <person name="Prokchorchik M."/>
            <person name="Lee Y."/>
            <person name="Seo J."/>
            <person name="Cho J.-H."/>
            <person name="Park Y.-E."/>
            <person name="Jang D.-C."/>
            <person name="Im J.-S."/>
            <person name="Choi J.-G."/>
            <person name="Park H.-J."/>
            <person name="Lee G.-B."/>
            <person name="Lee Y.-G."/>
            <person name="Hong S.-Y."/>
            <person name="Cho K."/>
            <person name="Sohn K.H."/>
        </authorList>
    </citation>
    <scope>NUCLEOTIDE SEQUENCE</scope>
    <source>
        <strain evidence="2">KR_1_A1</strain>
        <strain evidence="3">KR_2_A2</strain>
    </source>
</reference>
<evidence type="ECO:0000313" key="2">
    <source>
        <dbReference type="EMBL" id="KAF4046954.1"/>
    </source>
</evidence>
<feature type="compositionally biased region" description="Basic and acidic residues" evidence="1">
    <location>
        <begin position="311"/>
        <end position="321"/>
    </location>
</feature>
<feature type="region of interest" description="Disordered" evidence="1">
    <location>
        <begin position="224"/>
        <end position="330"/>
    </location>
</feature>
<dbReference type="EMBL" id="WSZM01000009">
    <property type="protein sequence ID" value="KAF4046954.1"/>
    <property type="molecule type" value="Genomic_DNA"/>
</dbReference>
<accession>A0A833W8S9</accession>
<gene>
    <name evidence="2" type="ORF">GN244_ATG00602</name>
    <name evidence="3" type="ORF">GN958_ATG23559</name>
</gene>
<keyword evidence="4" id="KW-1185">Reference proteome</keyword>
<feature type="compositionally biased region" description="Polar residues" evidence="1">
    <location>
        <begin position="258"/>
        <end position="268"/>
    </location>
</feature>
<evidence type="ECO:0000313" key="4">
    <source>
        <dbReference type="Proteomes" id="UP000602510"/>
    </source>
</evidence>
<dbReference type="Proteomes" id="UP000602510">
    <property type="component" value="Unassembled WGS sequence"/>
</dbReference>
<name>A0A833W8S9_PHYIN</name>
<proteinExistence type="predicted"/>
<organism evidence="2 4">
    <name type="scientific">Phytophthora infestans</name>
    <name type="common">Potato late blight agent</name>
    <name type="synonym">Botrytis infestans</name>
    <dbReference type="NCBI Taxonomy" id="4787"/>
    <lineage>
        <taxon>Eukaryota</taxon>
        <taxon>Sar</taxon>
        <taxon>Stramenopiles</taxon>
        <taxon>Oomycota</taxon>
        <taxon>Peronosporomycetes</taxon>
        <taxon>Peronosporales</taxon>
        <taxon>Peronosporaceae</taxon>
        <taxon>Phytophthora</taxon>
    </lineage>
</organism>
<dbReference type="Proteomes" id="UP000704712">
    <property type="component" value="Unassembled WGS sequence"/>
</dbReference>
<dbReference type="EMBL" id="JAACNO010003300">
    <property type="protein sequence ID" value="KAF4127245.1"/>
    <property type="molecule type" value="Genomic_DNA"/>
</dbReference>
<dbReference type="AlphaFoldDB" id="A0A833W8S9"/>
<evidence type="ECO:0000313" key="3">
    <source>
        <dbReference type="EMBL" id="KAF4127245.1"/>
    </source>
</evidence>
<sequence length="410" mass="46936">MASFNAYAQSLRNDKPATKAYEEGVPFFVPQLSKVKTSVMCQGKTEKLLFKYETESTYTSPVSPKKIPYRKQGNRSLYTEENLLRRQKLMEDPGVLQTIERFWVTFPCIRQGGEAIPMHDYVDVFMKFYKALVTPSEFSIGEARYIVEKDWAKDSIDGESMSKLLFFGSLFEVADIWTIDIGAAEYVAFLNKLFERVTMVIYDHVKLQWITMFAELDKIRSFDDPTPPDEASSDHNVDIGSSNTSTDASEASRPPLMTTKTRLSNSLLPSPGPEPETENDERLPLLTSARGGHSDSESSSEEWGSSATSDDFDHSSRDHLFEQQGPTKTRLEQILEDKRLRSDDDMRSETSRTRLPRLHLPEVSSQQVLLPIPSIYLNPDLTHVHDAERAARRRLRDKVRMVQRLRRITY</sequence>
<protein>
    <submittedName>
        <fullName evidence="2">Uncharacterized protein</fullName>
    </submittedName>
</protein>
<comment type="caution">
    <text evidence="2">The sequence shown here is derived from an EMBL/GenBank/DDBJ whole genome shotgun (WGS) entry which is preliminary data.</text>
</comment>
<evidence type="ECO:0000256" key="1">
    <source>
        <dbReference type="SAM" id="MobiDB-lite"/>
    </source>
</evidence>